<feature type="active site" evidence="8">
    <location>
        <position position="256"/>
    </location>
</feature>
<evidence type="ECO:0000256" key="2">
    <source>
        <dbReference type="ARBA" id="ARBA00006579"/>
    </source>
</evidence>
<evidence type="ECO:0000256" key="9">
    <source>
        <dbReference type="PIRSR" id="PIRSR013503-2"/>
    </source>
</evidence>
<dbReference type="EC" id="3.4.19.12" evidence="3"/>
<evidence type="ECO:0000256" key="6">
    <source>
        <dbReference type="ARBA" id="ARBA00022801"/>
    </source>
</evidence>
<keyword evidence="5" id="KW-0833">Ubl conjugation pathway</keyword>
<dbReference type="SUPFAM" id="SSF54001">
    <property type="entry name" value="Cysteine proteinases"/>
    <property type="match status" value="1"/>
</dbReference>
<evidence type="ECO:0000256" key="8">
    <source>
        <dbReference type="PIRSR" id="PIRSR013503-1"/>
    </source>
</evidence>
<sequence length="263" mass="30912">MTSETNQEFNFYEDELIDEKIAAQQTAIEKEIANEQKLVGDLIELNTLLNEYLAEDTVYRSKITELSERFRYMRKTRGDGNCFFRAFAFRYFETLMGKPDEINKLKDLVNKFTSDLSQLGYNSFTVDDFKDVFIEELEKLNNTSDIRLLEEIFNNSGSSDYIVVFLRLIVSCYLQNNSDFYLAFLETYQSMKDFCSHEVEPMYRESDHIHIIALTNALEIPVGIIYLDRADQEKATPHNFPDDSNPNIFILYRPGHYDIIYRN</sequence>
<feature type="site" description="Interacts with free ubiquitin" evidence="9">
    <location>
        <position position="257"/>
    </location>
</feature>
<feature type="site" description="Interacts with free ubiquitin" evidence="9">
    <location>
        <position position="252"/>
    </location>
</feature>
<dbReference type="GO" id="GO:0006508">
    <property type="term" value="P:proteolysis"/>
    <property type="evidence" value="ECO:0007669"/>
    <property type="project" value="UniProtKB-KW"/>
</dbReference>
<dbReference type="EMBL" id="CAJNOC010000527">
    <property type="protein sequence ID" value="CAF0772551.1"/>
    <property type="molecule type" value="Genomic_DNA"/>
</dbReference>
<feature type="site" description="Interacts with free ubiquitin" evidence="9">
    <location>
        <position position="228"/>
    </location>
</feature>
<dbReference type="InterPro" id="IPR042467">
    <property type="entry name" value="Peptidase_C65_otubain_sub2"/>
</dbReference>
<dbReference type="InterPro" id="IPR038765">
    <property type="entry name" value="Papain-like_cys_pep_sf"/>
</dbReference>
<keyword evidence="12" id="KW-1185">Reference proteome</keyword>
<evidence type="ECO:0000256" key="1">
    <source>
        <dbReference type="ARBA" id="ARBA00000707"/>
    </source>
</evidence>
<dbReference type="GO" id="GO:0071108">
    <property type="term" value="P:protein K48-linked deubiquitination"/>
    <property type="evidence" value="ECO:0007669"/>
    <property type="project" value="TreeGrafter"/>
</dbReference>
<dbReference type="Gene3D" id="3.30.200.60">
    <property type="entry name" value="Peptidase C65 Otubain, subdomain 1"/>
    <property type="match status" value="1"/>
</dbReference>
<dbReference type="Gene3D" id="1.20.1300.20">
    <property type="entry name" value="Peptidase C65 Otubain, subdomain 2"/>
    <property type="match status" value="1"/>
</dbReference>
<proteinExistence type="inferred from homology"/>
<dbReference type="InterPro" id="IPR019400">
    <property type="entry name" value="Peptidase_C65_otubain"/>
</dbReference>
<dbReference type="Proteomes" id="UP000663879">
    <property type="component" value="Unassembled WGS sequence"/>
</dbReference>
<feature type="site" description="Interacts with free ubiquitin" evidence="9">
    <location>
        <position position="212"/>
    </location>
</feature>
<organism evidence="11 12">
    <name type="scientific">Brachionus calyciflorus</name>
    <dbReference type="NCBI Taxonomy" id="104777"/>
    <lineage>
        <taxon>Eukaryota</taxon>
        <taxon>Metazoa</taxon>
        <taxon>Spiralia</taxon>
        <taxon>Gnathifera</taxon>
        <taxon>Rotifera</taxon>
        <taxon>Eurotatoria</taxon>
        <taxon>Monogononta</taxon>
        <taxon>Pseudotrocha</taxon>
        <taxon>Ploima</taxon>
        <taxon>Brachionidae</taxon>
        <taxon>Brachionus</taxon>
    </lineage>
</organism>
<evidence type="ECO:0000313" key="11">
    <source>
        <dbReference type="EMBL" id="CAF0772551.1"/>
    </source>
</evidence>
<accession>A0A813QVM6</accession>
<dbReference type="PANTHER" id="PTHR12931:SF15">
    <property type="entry name" value="UBIQUITIN THIOESTERASE OTUBAIN-LIKE"/>
    <property type="match status" value="1"/>
</dbReference>
<gene>
    <name evidence="11" type="ORF">OXX778_LOCUS5030</name>
</gene>
<dbReference type="InterPro" id="IPR003323">
    <property type="entry name" value="OTU_dom"/>
</dbReference>
<dbReference type="PROSITE" id="PS50802">
    <property type="entry name" value="OTU"/>
    <property type="match status" value="1"/>
</dbReference>
<dbReference type="AlphaFoldDB" id="A0A813QVM6"/>
<evidence type="ECO:0000256" key="3">
    <source>
        <dbReference type="ARBA" id="ARBA00012759"/>
    </source>
</evidence>
<dbReference type="PANTHER" id="PTHR12931">
    <property type="entry name" value="UBIQUITIN THIOLESTERASE PROTEIN OTUB"/>
    <property type="match status" value="1"/>
</dbReference>
<dbReference type="GO" id="GO:0005634">
    <property type="term" value="C:nucleus"/>
    <property type="evidence" value="ECO:0007669"/>
    <property type="project" value="TreeGrafter"/>
</dbReference>
<dbReference type="InterPro" id="IPR042468">
    <property type="entry name" value="Peptidase_C65_otubain_sub1"/>
</dbReference>
<evidence type="ECO:0000256" key="7">
    <source>
        <dbReference type="ARBA" id="ARBA00022807"/>
    </source>
</evidence>
<dbReference type="GO" id="GO:0004843">
    <property type="term" value="F:cysteine-type deubiquitinase activity"/>
    <property type="evidence" value="ECO:0007669"/>
    <property type="project" value="UniProtKB-EC"/>
</dbReference>
<dbReference type="Pfam" id="PF10275">
    <property type="entry name" value="Peptidase_C65"/>
    <property type="match status" value="1"/>
</dbReference>
<keyword evidence="7" id="KW-0788">Thiol protease</keyword>
<dbReference type="OrthoDB" id="18915at2759"/>
<reference evidence="11" key="1">
    <citation type="submission" date="2021-02" db="EMBL/GenBank/DDBJ databases">
        <authorList>
            <person name="Nowell W R."/>
        </authorList>
    </citation>
    <scope>NUCLEOTIDE SEQUENCE</scope>
    <source>
        <strain evidence="11">Ploen Becks lab</strain>
    </source>
</reference>
<feature type="site" description="Interacts with free ubiquitin" evidence="9">
    <location>
        <position position="226"/>
    </location>
</feature>
<dbReference type="GO" id="GO:0043130">
    <property type="term" value="F:ubiquitin binding"/>
    <property type="evidence" value="ECO:0007669"/>
    <property type="project" value="TreeGrafter"/>
</dbReference>
<evidence type="ECO:0000256" key="4">
    <source>
        <dbReference type="ARBA" id="ARBA00022670"/>
    </source>
</evidence>
<protein>
    <recommendedName>
        <fullName evidence="3">ubiquitinyl hydrolase 1</fullName>
        <ecNumber evidence="3">3.4.19.12</ecNumber>
    </recommendedName>
</protein>
<feature type="active site" description="Nucleophile" evidence="8">
    <location>
        <position position="82"/>
    </location>
</feature>
<evidence type="ECO:0000256" key="5">
    <source>
        <dbReference type="ARBA" id="ARBA00022786"/>
    </source>
</evidence>
<dbReference type="FunFam" id="1.20.1300.20:FF:000001">
    <property type="entry name" value="Ubiquitin thioesterase OTUB1"/>
    <property type="match status" value="1"/>
</dbReference>
<feature type="domain" description="OTU" evidence="10">
    <location>
        <begin position="71"/>
        <end position="263"/>
    </location>
</feature>
<comment type="catalytic activity">
    <reaction evidence="1">
        <text>Thiol-dependent hydrolysis of ester, thioester, amide, peptide and isopeptide bonds formed by the C-terminal Gly of ubiquitin (a 76-residue protein attached to proteins as an intracellular targeting signal).</text>
        <dbReference type="EC" id="3.4.19.12"/>
    </reaction>
</comment>
<comment type="similarity">
    <text evidence="2">Belongs to the peptidase C65 family.</text>
</comment>
<dbReference type="InterPro" id="IPR016615">
    <property type="entry name" value="Otubain"/>
</dbReference>
<keyword evidence="4" id="KW-0645">Protease</keyword>
<comment type="caution">
    <text evidence="11">The sequence shown here is derived from an EMBL/GenBank/DDBJ whole genome shotgun (WGS) entry which is preliminary data.</text>
</comment>
<evidence type="ECO:0000259" key="10">
    <source>
        <dbReference type="PROSITE" id="PS50802"/>
    </source>
</evidence>
<feature type="active site" evidence="8">
    <location>
        <position position="79"/>
    </location>
</feature>
<dbReference type="PIRSF" id="PIRSF013503">
    <property type="entry name" value="Ubiquitin_thioesterase_Otubain"/>
    <property type="match status" value="1"/>
</dbReference>
<keyword evidence="6" id="KW-0378">Hydrolase</keyword>
<name>A0A813QVM6_9BILA</name>
<evidence type="ECO:0000313" key="12">
    <source>
        <dbReference type="Proteomes" id="UP000663879"/>
    </source>
</evidence>